<evidence type="ECO:0000313" key="4">
    <source>
        <dbReference type="Proteomes" id="UP000277256"/>
    </source>
</evidence>
<evidence type="ECO:0000259" key="2">
    <source>
        <dbReference type="Pfam" id="PF00535"/>
    </source>
</evidence>
<sequence length="612" mass="67181">MSLSVLAYLAYPTDPDVFWRSVDRFPQLSRVPLNLEALCALAAGLVLQPRGPEDVRRGTALFDLAHRRLGGGLDPAHQDLHVIAAHLSGDAAKTRRLLGAYRDCTPALRGAIASLAAHPANGGGNARLERELQALSGWEDLRLPADPARATIDNLTTTAKAGWKNGPLISVVMTCFQPGPALLTAVRSIQAQSWKRWELFVVDDASGPEYADVLREVGEIDPRVTVLVQPENGGTYKARNRAITAANGAFITGLDSDDWAHPRRLERQVRPMLKDPRLVAVESCALSTTTDLRPVVDPQVDVIAARSTLVMFRTEPIREHIGFYDEVRKNGDSEFIRRIRSRFGPRSWTRVTTRPMTIMRREGETLSAGEISRAWMSAGRFAYHSAFMHWHRQIKAKAEPAFLDSLPVRRPFPLSVSLTLPGAEATFTYDRVYAADWRLAGRTRSAMLDEAVEAAANGERVALAHCPEWLDVNGRRALIPEYVLKIAAEHGLCFTDIRPGVAPSLVAPTPEYLELLRFEHPEIDGADVRVVEPGEEPRAERRRPPAPAVRPLLRRRDRLLVGLGVPAAGAAALASVWTGPEPLWVLAGGAAAAAAVAGLGLSRQLSRRLHQR</sequence>
<dbReference type="EMBL" id="RSEB01000007">
    <property type="protein sequence ID" value="RRR96462.1"/>
    <property type="molecule type" value="Genomic_DNA"/>
</dbReference>
<feature type="transmembrane region" description="Helical" evidence="1">
    <location>
        <begin position="583"/>
        <end position="602"/>
    </location>
</feature>
<keyword evidence="1" id="KW-1133">Transmembrane helix</keyword>
<dbReference type="RefSeq" id="WP_125249818.1">
    <property type="nucleotide sequence ID" value="NZ_RSEB01000007.1"/>
</dbReference>
<organism evidence="3 4">
    <name type="scientific">Glycomyces terrestris</name>
    <dbReference type="NCBI Taxonomy" id="2493553"/>
    <lineage>
        <taxon>Bacteria</taxon>
        <taxon>Bacillati</taxon>
        <taxon>Actinomycetota</taxon>
        <taxon>Actinomycetes</taxon>
        <taxon>Glycomycetales</taxon>
        <taxon>Glycomycetaceae</taxon>
        <taxon>Glycomyces</taxon>
    </lineage>
</organism>
<dbReference type="SUPFAM" id="SSF53448">
    <property type="entry name" value="Nucleotide-diphospho-sugar transferases"/>
    <property type="match status" value="1"/>
</dbReference>
<keyword evidence="1" id="KW-0812">Transmembrane</keyword>
<feature type="domain" description="Glycosyltransferase 2-like" evidence="2">
    <location>
        <begin position="170"/>
        <end position="281"/>
    </location>
</feature>
<dbReference type="CDD" id="cd00761">
    <property type="entry name" value="Glyco_tranf_GTA_type"/>
    <property type="match status" value="1"/>
</dbReference>
<dbReference type="OrthoDB" id="5165900at2"/>
<keyword evidence="3" id="KW-0808">Transferase</keyword>
<reference evidence="3 4" key="1">
    <citation type="submission" date="2018-12" db="EMBL/GenBank/DDBJ databases">
        <title>Glycomyces sp. YIM 121974 draft genome.</title>
        <authorList>
            <person name="Li Q."/>
        </authorList>
    </citation>
    <scope>NUCLEOTIDE SEQUENCE [LARGE SCALE GENOMIC DNA]</scope>
    <source>
        <strain evidence="3 4">YIM 121974</strain>
    </source>
</reference>
<protein>
    <submittedName>
        <fullName evidence="3">Glycosyltransferase family 2 protein</fullName>
    </submittedName>
</protein>
<dbReference type="Pfam" id="PF00535">
    <property type="entry name" value="Glycos_transf_2"/>
    <property type="match status" value="1"/>
</dbReference>
<evidence type="ECO:0000256" key="1">
    <source>
        <dbReference type="SAM" id="Phobius"/>
    </source>
</evidence>
<accession>A0A426USN4</accession>
<keyword evidence="4" id="KW-1185">Reference proteome</keyword>
<dbReference type="Proteomes" id="UP000277256">
    <property type="component" value="Unassembled WGS sequence"/>
</dbReference>
<dbReference type="InterPro" id="IPR050834">
    <property type="entry name" value="Glycosyltransf_2"/>
</dbReference>
<name>A0A426USN4_9ACTN</name>
<dbReference type="AlphaFoldDB" id="A0A426USN4"/>
<dbReference type="PANTHER" id="PTHR43685:SF2">
    <property type="entry name" value="GLYCOSYLTRANSFERASE 2-LIKE DOMAIN-CONTAINING PROTEIN"/>
    <property type="match status" value="1"/>
</dbReference>
<comment type="caution">
    <text evidence="3">The sequence shown here is derived from an EMBL/GenBank/DDBJ whole genome shotgun (WGS) entry which is preliminary data.</text>
</comment>
<dbReference type="PANTHER" id="PTHR43685">
    <property type="entry name" value="GLYCOSYLTRANSFERASE"/>
    <property type="match status" value="1"/>
</dbReference>
<gene>
    <name evidence="3" type="ORF">EIW28_21730</name>
</gene>
<dbReference type="GO" id="GO:0016740">
    <property type="term" value="F:transferase activity"/>
    <property type="evidence" value="ECO:0007669"/>
    <property type="project" value="UniProtKB-KW"/>
</dbReference>
<evidence type="ECO:0000313" key="3">
    <source>
        <dbReference type="EMBL" id="RRR96462.1"/>
    </source>
</evidence>
<dbReference type="InterPro" id="IPR001173">
    <property type="entry name" value="Glyco_trans_2-like"/>
</dbReference>
<keyword evidence="1" id="KW-0472">Membrane</keyword>
<proteinExistence type="predicted"/>
<dbReference type="Gene3D" id="3.90.550.10">
    <property type="entry name" value="Spore Coat Polysaccharide Biosynthesis Protein SpsA, Chain A"/>
    <property type="match status" value="1"/>
</dbReference>
<dbReference type="InterPro" id="IPR029044">
    <property type="entry name" value="Nucleotide-diphossugar_trans"/>
</dbReference>